<keyword evidence="3" id="KW-1185">Reference proteome</keyword>
<keyword evidence="1" id="KW-1133">Transmembrane helix</keyword>
<feature type="transmembrane region" description="Helical" evidence="1">
    <location>
        <begin position="57"/>
        <end position="77"/>
    </location>
</feature>
<dbReference type="OrthoDB" id="5082313at2"/>
<feature type="transmembrane region" description="Helical" evidence="1">
    <location>
        <begin position="31"/>
        <end position="50"/>
    </location>
</feature>
<evidence type="ECO:0000256" key="1">
    <source>
        <dbReference type="SAM" id="Phobius"/>
    </source>
</evidence>
<protein>
    <submittedName>
        <fullName evidence="2">Uncharacterized protein</fullName>
    </submittedName>
</protein>
<evidence type="ECO:0000313" key="2">
    <source>
        <dbReference type="EMBL" id="RLP79841.1"/>
    </source>
</evidence>
<feature type="transmembrane region" description="Helical" evidence="1">
    <location>
        <begin position="89"/>
        <end position="105"/>
    </location>
</feature>
<name>A0A3L7AJR1_9MICO</name>
<dbReference type="EMBL" id="RCUY01000014">
    <property type="protein sequence ID" value="RLP79841.1"/>
    <property type="molecule type" value="Genomic_DNA"/>
</dbReference>
<dbReference type="Proteomes" id="UP000269438">
    <property type="component" value="Unassembled WGS sequence"/>
</dbReference>
<organism evidence="2 3">
    <name type="scientific">Mycetocola lacteus</name>
    <dbReference type="NCBI Taxonomy" id="76637"/>
    <lineage>
        <taxon>Bacteria</taxon>
        <taxon>Bacillati</taxon>
        <taxon>Actinomycetota</taxon>
        <taxon>Actinomycetes</taxon>
        <taxon>Micrococcales</taxon>
        <taxon>Microbacteriaceae</taxon>
        <taxon>Mycetocola</taxon>
    </lineage>
</organism>
<proteinExistence type="predicted"/>
<accession>A0A3L7AJR1</accession>
<keyword evidence="1" id="KW-0812">Transmembrane</keyword>
<reference evidence="2 3" key="1">
    <citation type="submission" date="2018-10" db="EMBL/GenBank/DDBJ databases">
        <authorList>
            <person name="Li J."/>
        </authorList>
    </citation>
    <scope>NUCLEOTIDE SEQUENCE [LARGE SCALE GENOMIC DNA]</scope>
    <source>
        <strain evidence="2 3">JCM 11654</strain>
    </source>
</reference>
<feature type="transmembrane region" description="Helical" evidence="1">
    <location>
        <begin position="112"/>
        <end position="129"/>
    </location>
</feature>
<gene>
    <name evidence="2" type="ORF">D9V34_14950</name>
</gene>
<sequence length="324" mass="34861">MRRVPLLILAAVFSALHGVLGLTHLDHNPEADPVLLAIALYWAASALSLAWPGGRPLPRAVAIVNVVVSAVVLLLVIPPLDPTVPNGYATWPIAGIGTLMVITLVRGREITAWAGTLVLIGISMAWAGPLGALGIGLPGSIVWMVAASLLTHAMNRLGRDNARLMQASRETALLRAGQDAYREVRLHRLRQTQLRAAPMLRAIVESEGNLSMAQRRESEVLEAGLRDEIRGRGLLSDPVRLAALDARRRGIRVDLLDEDGLLGLPTHRREQIADRIVLSLGQLERGRVVVRSGTGDIAVTIVGIGPGADGEDELKFRTLIPRNL</sequence>
<feature type="transmembrane region" description="Helical" evidence="1">
    <location>
        <begin position="135"/>
        <end position="155"/>
    </location>
</feature>
<dbReference type="AlphaFoldDB" id="A0A3L7AJR1"/>
<comment type="caution">
    <text evidence="2">The sequence shown here is derived from an EMBL/GenBank/DDBJ whole genome shotgun (WGS) entry which is preliminary data.</text>
</comment>
<dbReference type="RefSeq" id="WP_121689287.1">
    <property type="nucleotide sequence ID" value="NZ_RCUY01000014.1"/>
</dbReference>
<evidence type="ECO:0000313" key="3">
    <source>
        <dbReference type="Proteomes" id="UP000269438"/>
    </source>
</evidence>
<keyword evidence="1" id="KW-0472">Membrane</keyword>